<dbReference type="GO" id="GO:0004386">
    <property type="term" value="F:helicase activity"/>
    <property type="evidence" value="ECO:0007669"/>
    <property type="project" value="UniProtKB-KW"/>
</dbReference>
<organism evidence="2 3">
    <name type="scientific">Brachionus plicatilis</name>
    <name type="common">Marine rotifer</name>
    <name type="synonym">Brachionus muelleri</name>
    <dbReference type="NCBI Taxonomy" id="10195"/>
    <lineage>
        <taxon>Eukaryota</taxon>
        <taxon>Metazoa</taxon>
        <taxon>Spiralia</taxon>
        <taxon>Gnathifera</taxon>
        <taxon>Rotifera</taxon>
        <taxon>Eurotatoria</taxon>
        <taxon>Monogononta</taxon>
        <taxon>Pseudotrocha</taxon>
        <taxon>Ploima</taxon>
        <taxon>Brachionidae</taxon>
        <taxon>Brachionus</taxon>
    </lineage>
</organism>
<dbReference type="GO" id="GO:0017111">
    <property type="term" value="F:ribonucleoside triphosphate phosphatase activity"/>
    <property type="evidence" value="ECO:0007669"/>
    <property type="project" value="UniProtKB-EC"/>
</dbReference>
<accession>A0A3M7S0B0</accession>
<keyword evidence="3" id="KW-1185">Reference proteome</keyword>
<dbReference type="EMBL" id="REGN01002257">
    <property type="protein sequence ID" value="RNA29263.1"/>
    <property type="molecule type" value="Genomic_DNA"/>
</dbReference>
<keyword evidence="2" id="KW-0347">Helicase</keyword>
<sequence>DDADANFQVSKYANTNPPAIQIANQSDQQTFNNDDLPEETLLIDNDENAMKIAPAEGIRPKSLLTDKDAEELTFLKIYGGQKYQLEKGITYGARCKSEFRRFDRRCAQNISKLFFSYKKLVAKKLSASIDISVKKKRQEQSITAGQALDENFINELVIKNEAQMFLRSIRSNQRLPVEVPIKYQIHAHRSNCKMENKELGFVYCKYGFPMPILEETIILKPIDAKSDGYEKAFENFMKIRKKLEEADSLWRNKKEETTLAVANKFNNCLEISAQECVYTLLSMPVSRLSRESVFVNTYPSEQRSVLLKENRWLKLLSADSTNVYKNGLLFHYTKRPQSMKTVCLAEFACYYDYVSNEKFKQIFNKNKVERFQEDEDEIDDDNNEVNFELSDSELSQSSASNSSDDDVVQVTQTTSTLNNQETNQGSLSKKVKSKSDYIKLKDGDGYVVHRQKSKVLRYKRYNKLKDEQNYMRVLIMLYMPWHEIVVNRAKFESIVSENFDKAQEEIEKEINEFYEQLMENEVHQLDDASDNLARNYIHDGSIREMDDEEAEENFGYQAALFDEVNVLQRAANEQSDKFDCLNLPKELSKEEYAGTMISLIENDTSKFPADAIILNHTNSDVEKFNKQKILEMPGEVCECKSINVAVGSAKDSNAAINLAANCSKRSDVNKTMGLPLTIQFKLGCKYMITNNLRTEDGLVNGAVGFLKKIILESDDRLRERPKVKRVYLEFDEKVNDIEGSIDEIEKRERSDDVRKEMKRLREESMLKNSYQSLDLIETNRIHKPSRQTEDKFFCLFQNIQHFNPKRDILRKDFSYLSMDVIFLVEGHNLIQYKYQAEHLFDHFELIHFSAPISRQTSTGQLCFVNKRLRDNFKFVADNCDMQANHTYLDDKDLVELSLFQLKSSSPTSRKSIYILSLYKHPSLAFGDFLKRLKDFLNKYANVLSTSTLLIMGDFNVDFNKEKEKSKMDKLIDMGLNPLFKNRATFEKGSQLDWAFVRLSPINSDDQEVQLKAKVLDTWFSDHSAIVSTIGF</sequence>
<evidence type="ECO:0000313" key="2">
    <source>
        <dbReference type="EMBL" id="RNA29263.1"/>
    </source>
</evidence>
<dbReference type="PANTHER" id="PTHR47642">
    <property type="entry name" value="ATP-DEPENDENT DNA HELICASE"/>
    <property type="match status" value="1"/>
</dbReference>
<dbReference type="PANTHER" id="PTHR47642:SF8">
    <property type="entry name" value="ATP-DEPENDENT DNA HELICASE"/>
    <property type="match status" value="1"/>
</dbReference>
<keyword evidence="2" id="KW-0547">Nucleotide-binding</keyword>
<dbReference type="Proteomes" id="UP000276133">
    <property type="component" value="Unassembled WGS sequence"/>
</dbReference>
<evidence type="ECO:0000313" key="3">
    <source>
        <dbReference type="Proteomes" id="UP000276133"/>
    </source>
</evidence>
<dbReference type="EC" id="3.6.1.15" evidence="2"/>
<dbReference type="OrthoDB" id="6141723at2759"/>
<keyword evidence="2" id="KW-0067">ATP-binding</keyword>
<dbReference type="InterPro" id="IPR051055">
    <property type="entry name" value="PIF1_helicase"/>
</dbReference>
<evidence type="ECO:0000256" key="1">
    <source>
        <dbReference type="SAM" id="MobiDB-lite"/>
    </source>
</evidence>
<feature type="compositionally biased region" description="Low complexity" evidence="1">
    <location>
        <begin position="389"/>
        <end position="420"/>
    </location>
</feature>
<gene>
    <name evidence="2" type="ORF">BpHYR1_052417</name>
</gene>
<feature type="non-terminal residue" evidence="2">
    <location>
        <position position="1"/>
    </location>
</feature>
<dbReference type="AlphaFoldDB" id="A0A3M7S0B0"/>
<keyword evidence="2" id="KW-0378">Hydrolase</keyword>
<name>A0A3M7S0B0_BRAPC</name>
<dbReference type="Gene3D" id="3.60.10.10">
    <property type="entry name" value="Endonuclease/exonuclease/phosphatase"/>
    <property type="match status" value="1"/>
</dbReference>
<dbReference type="InterPro" id="IPR036691">
    <property type="entry name" value="Endo/exonu/phosph_ase_sf"/>
</dbReference>
<reference evidence="2 3" key="1">
    <citation type="journal article" date="2018" name="Sci. Rep.">
        <title>Genomic signatures of local adaptation to the degree of environmental predictability in rotifers.</title>
        <authorList>
            <person name="Franch-Gras L."/>
            <person name="Hahn C."/>
            <person name="Garcia-Roger E.M."/>
            <person name="Carmona M.J."/>
            <person name="Serra M."/>
            <person name="Gomez A."/>
        </authorList>
    </citation>
    <scope>NUCLEOTIDE SEQUENCE [LARGE SCALE GENOMIC DNA]</scope>
    <source>
        <strain evidence="2">HYR1</strain>
    </source>
</reference>
<dbReference type="SUPFAM" id="SSF56219">
    <property type="entry name" value="DNase I-like"/>
    <property type="match status" value="1"/>
</dbReference>
<proteinExistence type="predicted"/>
<comment type="caution">
    <text evidence="2">The sequence shown here is derived from an EMBL/GenBank/DDBJ whole genome shotgun (WGS) entry which is preliminary data.</text>
</comment>
<feature type="region of interest" description="Disordered" evidence="1">
    <location>
        <begin position="389"/>
        <end position="428"/>
    </location>
</feature>
<protein>
    <submittedName>
        <fullName evidence="2">ATP-dependent DNA helicase PIF1</fullName>
        <ecNumber evidence="2">3.6.1.15</ecNumber>
    </submittedName>
</protein>